<sequence length="876" mass="92590">MIGSRDCPYVLKEGIWDAAIFFAVSPTRTGQRGDAATSSRQRVPAIAAHSPQAWLLLLKGSLSMEVEMAHSTSAFATHADKDTTPLDEQLARELHAQLNDPQNAPPLTRRRTRKAPSFYTPQAGGQQAADTSGAESGDLASPHRPAKRAREEASPPALKPIFVKHRSTSGHQQDDGPALDAPGNDISQPPHNAIGSGMVPASHQEAAEADGVRPSALSPSAKRSKAQPAGMEPSPFEKGQPDHKPATSPGADVMDSPRSSGLKTKASAKLPKLPMVLKGSKWYRGRLLRDSGPRVLVEASGLEDPPAQEWLPKESERLWRGSYKGKDWRYLGDGAWEPRTRSCRRNSLKASGSSNSTDDQVRLGTVSGLNASGQPCLRCKTSSGNTAEQSQDSKGSSSDRSSLAEDLFEAQGNGTPASHPRGKCPGPFDEDLHPEDEDKKEQRGHSAADLDEHLCEGPKTIQDLPAKQQDTSCQSTRAADVKPEPAAPSQTSGGNNCESREQDPRNTEDELQKEFGDAGHGAANGLQCEEALPEDDIPAGKASDSQEESMREGQSHAAGCSAPEAEADRAAASHRTGDGGSSGEARPRAEPRRRNIRKKGMKRPRVPLPEEAEEEASGEDADKAGAAPEQQAIRASSRIRTPAMKAEGSDFILTHELGRKAPRLTDSGDGGSGGAVRKGSSRRGGRRANRKGVNGVGQTGSLDHLSDGQEYAHQPADSVLAPNGIGKKARRSGVAKGSNLPSGLMHKQRGAMLQREGSGISAALVCGNSLGTLIQALHAHENKMAPVHQPREVAASADTTQHSNGIPPRLFTGTGGVSGQHGHSSSTSLGPLMVPQILAVAPEVFTSYGRQALSQPTAAWMASFAAPTSPPFPLFV</sequence>
<comment type="caution">
    <text evidence="2">The sequence shown here is derived from an EMBL/GenBank/DDBJ whole genome shotgun (WGS) entry which is preliminary data.</text>
</comment>
<evidence type="ECO:0000313" key="2">
    <source>
        <dbReference type="EMBL" id="KAK9833652.1"/>
    </source>
</evidence>
<feature type="compositionally biased region" description="Polar residues" evidence="1">
    <location>
        <begin position="488"/>
        <end position="497"/>
    </location>
</feature>
<gene>
    <name evidence="2" type="ORF">WJX74_001946</name>
</gene>
<feature type="region of interest" description="Disordered" evidence="1">
    <location>
        <begin position="330"/>
        <end position="745"/>
    </location>
</feature>
<name>A0AAW1RIV8_9CHLO</name>
<reference evidence="2 3" key="1">
    <citation type="journal article" date="2024" name="Nat. Commun.">
        <title>Phylogenomics reveals the evolutionary origins of lichenization in chlorophyte algae.</title>
        <authorList>
            <person name="Puginier C."/>
            <person name="Libourel C."/>
            <person name="Otte J."/>
            <person name="Skaloud P."/>
            <person name="Haon M."/>
            <person name="Grisel S."/>
            <person name="Petersen M."/>
            <person name="Berrin J.G."/>
            <person name="Delaux P.M."/>
            <person name="Dal Grande F."/>
            <person name="Keller J."/>
        </authorList>
    </citation>
    <scope>NUCLEOTIDE SEQUENCE [LARGE SCALE GENOMIC DNA]</scope>
    <source>
        <strain evidence="2 3">SAG 2145</strain>
    </source>
</reference>
<dbReference type="EMBL" id="JALJOS010000010">
    <property type="protein sequence ID" value="KAK9833652.1"/>
    <property type="molecule type" value="Genomic_DNA"/>
</dbReference>
<feature type="compositionally biased region" description="Polar residues" evidence="1">
    <location>
        <begin position="468"/>
        <end position="477"/>
    </location>
</feature>
<evidence type="ECO:0000256" key="1">
    <source>
        <dbReference type="SAM" id="MobiDB-lite"/>
    </source>
</evidence>
<accession>A0AAW1RIV8</accession>
<dbReference type="Proteomes" id="UP001438707">
    <property type="component" value="Unassembled WGS sequence"/>
</dbReference>
<feature type="region of interest" description="Disordered" evidence="1">
    <location>
        <begin position="794"/>
        <end position="826"/>
    </location>
</feature>
<feature type="compositionally biased region" description="Low complexity" evidence="1">
    <location>
        <begin position="389"/>
        <end position="401"/>
    </location>
</feature>
<dbReference type="AlphaFoldDB" id="A0AAW1RIV8"/>
<feature type="compositionally biased region" description="Basic and acidic residues" evidence="1">
    <location>
        <begin position="498"/>
        <end position="517"/>
    </location>
</feature>
<feature type="compositionally biased region" description="Basic and acidic residues" evidence="1">
    <location>
        <begin position="330"/>
        <end position="340"/>
    </location>
</feature>
<feature type="compositionally biased region" description="Basic residues" evidence="1">
    <location>
        <begin position="594"/>
        <end position="605"/>
    </location>
</feature>
<feature type="compositionally biased region" description="Polar residues" evidence="1">
    <location>
        <begin position="119"/>
        <end position="134"/>
    </location>
</feature>
<organism evidence="2 3">
    <name type="scientific">Apatococcus lobatus</name>
    <dbReference type="NCBI Taxonomy" id="904363"/>
    <lineage>
        <taxon>Eukaryota</taxon>
        <taxon>Viridiplantae</taxon>
        <taxon>Chlorophyta</taxon>
        <taxon>core chlorophytes</taxon>
        <taxon>Trebouxiophyceae</taxon>
        <taxon>Chlorellales</taxon>
        <taxon>Chlorellaceae</taxon>
        <taxon>Apatococcus</taxon>
    </lineage>
</organism>
<feature type="region of interest" description="Disordered" evidence="1">
    <location>
        <begin position="117"/>
        <end position="271"/>
    </location>
</feature>
<evidence type="ECO:0000313" key="3">
    <source>
        <dbReference type="Proteomes" id="UP001438707"/>
    </source>
</evidence>
<proteinExistence type="predicted"/>
<protein>
    <submittedName>
        <fullName evidence="2">Uncharacterized protein</fullName>
    </submittedName>
</protein>
<feature type="compositionally biased region" description="Basic and acidic residues" evidence="1">
    <location>
        <begin position="566"/>
        <end position="577"/>
    </location>
</feature>
<feature type="compositionally biased region" description="Acidic residues" evidence="1">
    <location>
        <begin position="610"/>
        <end position="619"/>
    </location>
</feature>
<feature type="compositionally biased region" description="Polar residues" evidence="1">
    <location>
        <begin position="348"/>
        <end position="358"/>
    </location>
</feature>
<feature type="compositionally biased region" description="Basic residues" evidence="1">
    <location>
        <begin position="679"/>
        <end position="690"/>
    </location>
</feature>
<feature type="compositionally biased region" description="Basic and acidic residues" evidence="1">
    <location>
        <begin position="436"/>
        <end position="456"/>
    </location>
</feature>
<keyword evidence="3" id="KW-1185">Reference proteome</keyword>